<dbReference type="Pfam" id="PF00440">
    <property type="entry name" value="TetR_N"/>
    <property type="match status" value="1"/>
</dbReference>
<dbReference type="InterPro" id="IPR001647">
    <property type="entry name" value="HTH_TetR"/>
</dbReference>
<gene>
    <name evidence="6" type="ORF">ADL17_28225</name>
</gene>
<dbReference type="AlphaFoldDB" id="A0A9X0I4T9"/>
<sequence length="196" mass="21809">MRTRSEDTRARILTASADLFARQGYHGTGLAELLDAVGLQKGGFYHHIASKEELLLEIMLDPIDRILVSSDQILATDGDATTKLRQLGTDLGNAMAADLAAWTVFLREYSVLGADGKAQILQRRQQYLDRWRQVLQEGATAGEFRPLDLAFVEGILGLFIYTFVWARASTPPEELTRSIMQVLMPGICLHPVPQPR</sequence>
<accession>A0A9X0I4T9</accession>
<dbReference type="PANTHER" id="PTHR30055:SF234">
    <property type="entry name" value="HTH-TYPE TRANSCRIPTIONAL REGULATOR BETI"/>
    <property type="match status" value="1"/>
</dbReference>
<dbReference type="Proteomes" id="UP000053246">
    <property type="component" value="Unassembled WGS sequence"/>
</dbReference>
<keyword evidence="7" id="KW-1185">Reference proteome</keyword>
<dbReference type="Pfam" id="PF17932">
    <property type="entry name" value="TetR_C_24"/>
    <property type="match status" value="1"/>
</dbReference>
<dbReference type="PANTHER" id="PTHR30055">
    <property type="entry name" value="HTH-TYPE TRANSCRIPTIONAL REGULATOR RUTR"/>
    <property type="match status" value="1"/>
</dbReference>
<keyword evidence="2 4" id="KW-0238">DNA-binding</keyword>
<dbReference type="EMBL" id="LMWI01000002">
    <property type="protein sequence ID" value="KUJ46760.1"/>
    <property type="molecule type" value="Genomic_DNA"/>
</dbReference>
<evidence type="ECO:0000256" key="1">
    <source>
        <dbReference type="ARBA" id="ARBA00023015"/>
    </source>
</evidence>
<name>A0A9X0I4T9_9ACTN</name>
<dbReference type="InterPro" id="IPR041490">
    <property type="entry name" value="KstR2_TetR_C"/>
</dbReference>
<keyword evidence="3" id="KW-0804">Transcription</keyword>
<dbReference type="OMA" id="ESHWRNA"/>
<dbReference type="Gene3D" id="1.10.357.10">
    <property type="entry name" value="Tetracycline Repressor, domain 2"/>
    <property type="match status" value="1"/>
</dbReference>
<dbReference type="Gene3D" id="1.10.10.60">
    <property type="entry name" value="Homeodomain-like"/>
    <property type="match status" value="1"/>
</dbReference>
<keyword evidence="1" id="KW-0805">Transcription regulation</keyword>
<evidence type="ECO:0000313" key="7">
    <source>
        <dbReference type="Proteomes" id="UP000053246"/>
    </source>
</evidence>
<dbReference type="GO" id="GO:0003700">
    <property type="term" value="F:DNA-binding transcription factor activity"/>
    <property type="evidence" value="ECO:0007669"/>
    <property type="project" value="TreeGrafter"/>
</dbReference>
<dbReference type="RefSeq" id="WP_013736367.1">
    <property type="nucleotide sequence ID" value="NZ_LMWI01000002.1"/>
</dbReference>
<dbReference type="InterPro" id="IPR050109">
    <property type="entry name" value="HTH-type_TetR-like_transc_reg"/>
</dbReference>
<protein>
    <recommendedName>
        <fullName evidence="5">HTH tetR-type domain-containing protein</fullName>
    </recommendedName>
</protein>
<evidence type="ECO:0000256" key="4">
    <source>
        <dbReference type="PROSITE-ProRule" id="PRU00335"/>
    </source>
</evidence>
<feature type="DNA-binding region" description="H-T-H motif" evidence="4">
    <location>
        <begin position="29"/>
        <end position="48"/>
    </location>
</feature>
<feature type="domain" description="HTH tetR-type" evidence="5">
    <location>
        <begin position="6"/>
        <end position="66"/>
    </location>
</feature>
<dbReference type="GO" id="GO:0000976">
    <property type="term" value="F:transcription cis-regulatory region binding"/>
    <property type="evidence" value="ECO:0007669"/>
    <property type="project" value="TreeGrafter"/>
</dbReference>
<evidence type="ECO:0000313" key="6">
    <source>
        <dbReference type="EMBL" id="KUJ46760.1"/>
    </source>
</evidence>
<dbReference type="SUPFAM" id="SSF46689">
    <property type="entry name" value="Homeodomain-like"/>
    <property type="match status" value="1"/>
</dbReference>
<evidence type="ECO:0000259" key="5">
    <source>
        <dbReference type="PROSITE" id="PS50977"/>
    </source>
</evidence>
<dbReference type="PRINTS" id="PR00455">
    <property type="entry name" value="HTHTETR"/>
</dbReference>
<comment type="caution">
    <text evidence="6">The sequence shown here is derived from an EMBL/GenBank/DDBJ whole genome shotgun (WGS) entry which is preliminary data.</text>
</comment>
<dbReference type="SUPFAM" id="SSF48498">
    <property type="entry name" value="Tetracyclin repressor-like, C-terminal domain"/>
    <property type="match status" value="1"/>
</dbReference>
<dbReference type="PROSITE" id="PS50977">
    <property type="entry name" value="HTH_TETR_2"/>
    <property type="match status" value="1"/>
</dbReference>
<evidence type="ECO:0000256" key="3">
    <source>
        <dbReference type="ARBA" id="ARBA00023163"/>
    </source>
</evidence>
<proteinExistence type="predicted"/>
<evidence type="ECO:0000256" key="2">
    <source>
        <dbReference type="ARBA" id="ARBA00023125"/>
    </source>
</evidence>
<dbReference type="InterPro" id="IPR036271">
    <property type="entry name" value="Tet_transcr_reg_TetR-rel_C_sf"/>
</dbReference>
<dbReference type="InterPro" id="IPR009057">
    <property type="entry name" value="Homeodomain-like_sf"/>
</dbReference>
<reference evidence="6 7" key="1">
    <citation type="submission" date="2015-10" db="EMBL/GenBank/DDBJ databases">
        <authorList>
            <person name="Ju K.-S."/>
            <person name="Doroghazi J.R."/>
            <person name="Metcalf W.W."/>
        </authorList>
    </citation>
    <scope>NUCLEOTIDE SEQUENCE [LARGE SCALE GENOMIC DNA]</scope>
    <source>
        <strain evidence="6 7">NRRL B-24793</strain>
    </source>
</reference>
<organism evidence="6 7">
    <name type="scientific">Micromonospora maris</name>
    <dbReference type="NCBI Taxonomy" id="1003110"/>
    <lineage>
        <taxon>Bacteria</taxon>
        <taxon>Bacillati</taxon>
        <taxon>Actinomycetota</taxon>
        <taxon>Actinomycetes</taxon>
        <taxon>Micromonosporales</taxon>
        <taxon>Micromonosporaceae</taxon>
        <taxon>Micromonospora</taxon>
    </lineage>
</organism>